<dbReference type="PANTHER" id="PTHR43179">
    <property type="entry name" value="RHAMNOSYLTRANSFERASE WBBL"/>
    <property type="match status" value="1"/>
</dbReference>
<dbReference type="InterPro" id="IPR029044">
    <property type="entry name" value="Nucleotide-diphossugar_trans"/>
</dbReference>
<comment type="similarity">
    <text evidence="1">Belongs to the glycosyltransferase 2 family.</text>
</comment>
<dbReference type="SUPFAM" id="SSF53448">
    <property type="entry name" value="Nucleotide-diphospho-sugar transferases"/>
    <property type="match status" value="1"/>
</dbReference>
<protein>
    <submittedName>
        <fullName evidence="5">Glycosyl transferase, family 2</fullName>
    </submittedName>
</protein>
<evidence type="ECO:0000256" key="3">
    <source>
        <dbReference type="ARBA" id="ARBA00022679"/>
    </source>
</evidence>
<evidence type="ECO:0000313" key="6">
    <source>
        <dbReference type="Proteomes" id="UP000034803"/>
    </source>
</evidence>
<keyword evidence="2" id="KW-0328">Glycosyltransferase</keyword>
<dbReference type="AlphaFoldDB" id="A0A0G0BJX9"/>
<dbReference type="Proteomes" id="UP000034803">
    <property type="component" value="Unassembled WGS sequence"/>
</dbReference>
<dbReference type="EMBL" id="LBOI01000010">
    <property type="protein sequence ID" value="KKP31362.1"/>
    <property type="molecule type" value="Genomic_DNA"/>
</dbReference>
<evidence type="ECO:0000256" key="2">
    <source>
        <dbReference type="ARBA" id="ARBA00022676"/>
    </source>
</evidence>
<evidence type="ECO:0000256" key="1">
    <source>
        <dbReference type="ARBA" id="ARBA00006739"/>
    </source>
</evidence>
<reference evidence="5 6" key="1">
    <citation type="journal article" date="2015" name="Nature">
        <title>rRNA introns, odd ribosomes, and small enigmatic genomes across a large radiation of phyla.</title>
        <authorList>
            <person name="Brown C.T."/>
            <person name="Hug L.A."/>
            <person name="Thomas B.C."/>
            <person name="Sharon I."/>
            <person name="Castelle C.J."/>
            <person name="Singh A."/>
            <person name="Wilkins M.J."/>
            <person name="Williams K.H."/>
            <person name="Banfield J.F."/>
        </authorList>
    </citation>
    <scope>NUCLEOTIDE SEQUENCE [LARGE SCALE GENOMIC DNA]</scope>
</reference>
<dbReference type="Gene3D" id="3.90.550.10">
    <property type="entry name" value="Spore Coat Polysaccharide Biosynthesis Protein SpsA, Chain A"/>
    <property type="match status" value="1"/>
</dbReference>
<keyword evidence="3 5" id="KW-0808">Transferase</keyword>
<organism evidence="5 6">
    <name type="scientific">Candidatus Woesebacteria bacterium GW2011_GWC2_31_9</name>
    <dbReference type="NCBI Taxonomy" id="1618586"/>
    <lineage>
        <taxon>Bacteria</taxon>
        <taxon>Candidatus Woeseibacteriota</taxon>
    </lineage>
</organism>
<sequence length="296" mass="33524">MKVSVVMPSLNGKTILEKNLPILLAASNNPKNNICEIIIVDDGSWDDSVSFLTQNFKGRIKLIKHTKNRGFSASVNTGVRASTGDLILLINIDVIPEVNFLESSLPHFDNKKVFAVSLHEKDYGYEKGYFGDGYIQLAMGKEDNALHPCLYVSGGSGLFRKSLWKELGGMDEKLLSPFYWEDVDLGYRAIKRGYINLWEPNGNCIHHHESTISKLPQKYVGRVKERNQLLVIWKNIHSKNLIKKHIVGLLSRSLKHPGYLRVVFMALMRLKIVLKARKKEIKEGKVSDEAILSMFS</sequence>
<accession>A0A0G0BJX9</accession>
<evidence type="ECO:0000313" key="5">
    <source>
        <dbReference type="EMBL" id="KKP31362.1"/>
    </source>
</evidence>
<feature type="domain" description="Glycosyltransferase 2-like" evidence="4">
    <location>
        <begin position="4"/>
        <end position="164"/>
    </location>
</feature>
<dbReference type="Pfam" id="PF00535">
    <property type="entry name" value="Glycos_transf_2"/>
    <property type="match status" value="1"/>
</dbReference>
<evidence type="ECO:0000259" key="4">
    <source>
        <dbReference type="Pfam" id="PF00535"/>
    </source>
</evidence>
<proteinExistence type="inferred from homology"/>
<dbReference type="GO" id="GO:0016757">
    <property type="term" value="F:glycosyltransferase activity"/>
    <property type="evidence" value="ECO:0007669"/>
    <property type="project" value="UniProtKB-KW"/>
</dbReference>
<dbReference type="PANTHER" id="PTHR43179:SF12">
    <property type="entry name" value="GALACTOFURANOSYLTRANSFERASE GLFT2"/>
    <property type="match status" value="1"/>
</dbReference>
<comment type="caution">
    <text evidence="5">The sequence shown here is derived from an EMBL/GenBank/DDBJ whole genome shotgun (WGS) entry which is preliminary data.</text>
</comment>
<gene>
    <name evidence="5" type="ORF">UR21_C0010G0004</name>
</gene>
<dbReference type="InterPro" id="IPR001173">
    <property type="entry name" value="Glyco_trans_2-like"/>
</dbReference>
<name>A0A0G0BJX9_9BACT</name>